<name>A0ABU0BYG6_9HYPH</name>
<sequence length="98" mass="11378">MRQERTRTMLSSGSAPVLKPHVRLQYDPVRQAWAVLSPEKVFWPDEVSLDILRLCDGRHSVTQILEDLAVRYDAPHDEMEADVEAFLQEWSDRFLVAL</sequence>
<evidence type="ECO:0000256" key="3">
    <source>
        <dbReference type="ARBA" id="ARBA00022905"/>
    </source>
</evidence>
<comment type="caution">
    <text evidence="4">The sequence shown here is derived from an EMBL/GenBank/DDBJ whole genome shotgun (WGS) entry which is preliminary data.</text>
</comment>
<dbReference type="InterPro" id="IPR041881">
    <property type="entry name" value="PqqD_sf"/>
</dbReference>
<evidence type="ECO:0000313" key="4">
    <source>
        <dbReference type="EMBL" id="MDQ0323299.1"/>
    </source>
</evidence>
<dbReference type="Proteomes" id="UP001230207">
    <property type="component" value="Unassembled WGS sequence"/>
</dbReference>
<evidence type="ECO:0000256" key="2">
    <source>
        <dbReference type="ARBA" id="ARBA00011741"/>
    </source>
</evidence>
<dbReference type="RefSeq" id="WP_307235748.1">
    <property type="nucleotide sequence ID" value="NZ_JAUSVF010000003.1"/>
</dbReference>
<accession>A0ABU0BYG6</accession>
<protein>
    <submittedName>
        <fullName evidence="4">Pyrroloquinoline quinone biosynthesis protein D</fullName>
    </submittedName>
</protein>
<dbReference type="EMBL" id="JAUSVF010000003">
    <property type="protein sequence ID" value="MDQ0323299.1"/>
    <property type="molecule type" value="Genomic_DNA"/>
</dbReference>
<gene>
    <name evidence="4" type="ORF">QO002_005505</name>
</gene>
<reference evidence="4 5" key="1">
    <citation type="submission" date="2023-07" db="EMBL/GenBank/DDBJ databases">
        <title>Genomic Encyclopedia of Type Strains, Phase IV (KMG-IV): sequencing the most valuable type-strain genomes for metagenomic binning, comparative biology and taxonomic classification.</title>
        <authorList>
            <person name="Goeker M."/>
        </authorList>
    </citation>
    <scope>NUCLEOTIDE SEQUENCE [LARGE SCALE GENOMIC DNA]</scope>
    <source>
        <strain evidence="4 5">DSM 1112</strain>
    </source>
</reference>
<keyword evidence="5" id="KW-1185">Reference proteome</keyword>
<dbReference type="NCBIfam" id="TIGR03859">
    <property type="entry name" value="PQQ_PqqD"/>
    <property type="match status" value="1"/>
</dbReference>
<organism evidence="4 5">
    <name type="scientific">Pararhizobium capsulatum DSM 1112</name>
    <dbReference type="NCBI Taxonomy" id="1121113"/>
    <lineage>
        <taxon>Bacteria</taxon>
        <taxon>Pseudomonadati</taxon>
        <taxon>Pseudomonadota</taxon>
        <taxon>Alphaproteobacteria</taxon>
        <taxon>Hyphomicrobiales</taxon>
        <taxon>Rhizobiaceae</taxon>
        <taxon>Rhizobium/Agrobacterium group</taxon>
        <taxon>Pararhizobium</taxon>
    </lineage>
</organism>
<evidence type="ECO:0000256" key="1">
    <source>
        <dbReference type="ARBA" id="ARBA00004886"/>
    </source>
</evidence>
<dbReference type="InterPro" id="IPR008792">
    <property type="entry name" value="PQQD"/>
</dbReference>
<keyword evidence="3" id="KW-0884">PQQ biosynthesis</keyword>
<comment type="subunit">
    <text evidence="2">Monomer. Interacts with PqqE.</text>
</comment>
<comment type="pathway">
    <text evidence="1">Cofactor biosynthesis; pyrroloquinoline quinone biosynthesis.</text>
</comment>
<proteinExistence type="predicted"/>
<dbReference type="InterPro" id="IPR022479">
    <property type="entry name" value="PqqD_bac"/>
</dbReference>
<dbReference type="Gene3D" id="1.10.10.1150">
    <property type="entry name" value="Coenzyme PQQ synthesis protein D (PqqD)"/>
    <property type="match status" value="1"/>
</dbReference>
<evidence type="ECO:0000313" key="5">
    <source>
        <dbReference type="Proteomes" id="UP001230207"/>
    </source>
</evidence>
<dbReference type="Pfam" id="PF05402">
    <property type="entry name" value="PqqD"/>
    <property type="match status" value="1"/>
</dbReference>